<evidence type="ECO:0000259" key="3">
    <source>
        <dbReference type="Pfam" id="PF10708"/>
    </source>
</evidence>
<organism evidence="4 5">
    <name type="scientific">Streptomyces griseoaurantiacus</name>
    <dbReference type="NCBI Taxonomy" id="68213"/>
    <lineage>
        <taxon>Bacteria</taxon>
        <taxon>Bacillati</taxon>
        <taxon>Actinomycetota</taxon>
        <taxon>Actinomycetes</taxon>
        <taxon>Kitasatosporales</taxon>
        <taxon>Streptomycetaceae</taxon>
        <taxon>Streptomyces</taxon>
        <taxon>Streptomyces aurantiacus group</taxon>
    </lineage>
</organism>
<feature type="transmembrane region" description="Helical" evidence="2">
    <location>
        <begin position="69"/>
        <end position="90"/>
    </location>
</feature>
<dbReference type="OrthoDB" id="4463773at2"/>
<name>A0A1G7HHM0_9ACTN</name>
<dbReference type="InterPro" id="IPR018929">
    <property type="entry name" value="DUF2510"/>
</dbReference>
<evidence type="ECO:0000256" key="2">
    <source>
        <dbReference type="SAM" id="Phobius"/>
    </source>
</evidence>
<keyword evidence="2" id="KW-1133">Transmembrane helix</keyword>
<protein>
    <recommendedName>
        <fullName evidence="3">DUF2510 domain-containing protein</fullName>
    </recommendedName>
</protein>
<dbReference type="Proteomes" id="UP000198614">
    <property type="component" value="Unassembled WGS sequence"/>
</dbReference>
<keyword evidence="2" id="KW-0472">Membrane</keyword>
<feature type="region of interest" description="Disordered" evidence="1">
    <location>
        <begin position="26"/>
        <end position="49"/>
    </location>
</feature>
<feature type="domain" description="DUF2510" evidence="3">
    <location>
        <begin position="7"/>
        <end position="38"/>
    </location>
</feature>
<sequence>MSSAPPPGWYRDPSYPLSERWWDGTAWTDHRRTPEPGPGSLPGPGPGAASSAVFVPVVPERPVSGRGRVLALVAAGVVLLACLGTGIAVLGREGGDDGGDGGRAGAGPSAPASGSSAAAGKSAGPKAPQPSATADPSVVVDDLNGLTFPVLEGWERPEHVAEDDVVLTTPGTYTCPGDSVGVCRHGRVLSRTAPAGPSPEELAKDDVQDAAEAEYDRDGAGDRPYGGVTSHRLVKQGQVAVAGRAGYFVRWRVTTAEGPGGYVESLAFPSSVGSQSPVLVRFAFDAGADGPPVADMDRITEGIRPVGDAAGDGGVGSSIGPGR</sequence>
<reference evidence="4 5" key="1">
    <citation type="submission" date="2016-10" db="EMBL/GenBank/DDBJ databases">
        <authorList>
            <person name="de Groot N.N."/>
        </authorList>
    </citation>
    <scope>NUCLEOTIDE SEQUENCE [LARGE SCALE GENOMIC DNA]</scope>
    <source>
        <strain evidence="4 5">CGMCC 4.1859</strain>
    </source>
</reference>
<dbReference type="AlphaFoldDB" id="A0A1G7HHM0"/>
<feature type="region of interest" description="Disordered" evidence="1">
    <location>
        <begin position="304"/>
        <end position="323"/>
    </location>
</feature>
<feature type="compositionally biased region" description="Low complexity" evidence="1">
    <location>
        <begin position="106"/>
        <end position="126"/>
    </location>
</feature>
<accession>A0A1G7HHM0</accession>
<feature type="compositionally biased region" description="Gly residues" evidence="1">
    <location>
        <begin position="310"/>
        <end position="323"/>
    </location>
</feature>
<feature type="region of interest" description="Disordered" evidence="1">
    <location>
        <begin position="98"/>
        <end position="138"/>
    </location>
</feature>
<evidence type="ECO:0000313" key="4">
    <source>
        <dbReference type="EMBL" id="SDE99841.1"/>
    </source>
</evidence>
<proteinExistence type="predicted"/>
<dbReference type="Pfam" id="PF10708">
    <property type="entry name" value="DUF2510"/>
    <property type="match status" value="1"/>
</dbReference>
<evidence type="ECO:0000313" key="5">
    <source>
        <dbReference type="Proteomes" id="UP000198614"/>
    </source>
</evidence>
<keyword evidence="2" id="KW-0812">Transmembrane</keyword>
<evidence type="ECO:0000256" key="1">
    <source>
        <dbReference type="SAM" id="MobiDB-lite"/>
    </source>
</evidence>
<feature type="compositionally biased region" description="Pro residues" evidence="1">
    <location>
        <begin position="35"/>
        <end position="45"/>
    </location>
</feature>
<dbReference type="EMBL" id="FNAX01000005">
    <property type="protein sequence ID" value="SDE99841.1"/>
    <property type="molecule type" value="Genomic_DNA"/>
</dbReference>
<gene>
    <name evidence="4" type="ORF">SAMN05216260_105172</name>
</gene>